<evidence type="ECO:0000259" key="1">
    <source>
        <dbReference type="Pfam" id="PF03537"/>
    </source>
</evidence>
<dbReference type="Proteomes" id="UP000677305">
    <property type="component" value="Chromosome"/>
</dbReference>
<dbReference type="AlphaFoldDB" id="A0A8J8SEA0"/>
<evidence type="ECO:0000313" key="3">
    <source>
        <dbReference type="Proteomes" id="UP000677305"/>
    </source>
</evidence>
<name>A0A8J8SEA0_9FIRM</name>
<dbReference type="InterPro" id="IPR017853">
    <property type="entry name" value="GH"/>
</dbReference>
<dbReference type="RefSeq" id="WP_212691670.1">
    <property type="nucleotide sequence ID" value="NZ_CP058561.1"/>
</dbReference>
<dbReference type="KEGG" id="vgu:HYG85_23420"/>
<organism evidence="2 3">
    <name type="scientific">Vallitalea guaymasensis</name>
    <dbReference type="NCBI Taxonomy" id="1185412"/>
    <lineage>
        <taxon>Bacteria</taxon>
        <taxon>Bacillati</taxon>
        <taxon>Bacillota</taxon>
        <taxon>Clostridia</taxon>
        <taxon>Lachnospirales</taxon>
        <taxon>Vallitaleaceae</taxon>
        <taxon>Vallitalea</taxon>
    </lineage>
</organism>
<feature type="domain" description="Glycoside-hydrolase family GH114 TIM-barrel" evidence="1">
    <location>
        <begin position="45"/>
        <end position="269"/>
    </location>
</feature>
<accession>A0A8J8SEA0</accession>
<keyword evidence="3" id="KW-1185">Reference proteome</keyword>
<proteinExistence type="predicted"/>
<dbReference type="InterPro" id="IPR013785">
    <property type="entry name" value="Aldolase_TIM"/>
</dbReference>
<gene>
    <name evidence="2" type="ORF">HYG85_23420</name>
</gene>
<dbReference type="Gene3D" id="3.20.20.70">
    <property type="entry name" value="Aldolase class I"/>
    <property type="match status" value="1"/>
</dbReference>
<sequence>MTRLLSLILVIPCFLYCISTSTLFNNSYGVFIGSSPESLNDFIDFDEIVIDAFYYDNEQISTLHKENVKVYSYLNIGSIEDFRPYYNYFKDMTLDDYENWPEEKWLDLTNEECRNYIVDVLAKDLCNKGIDGFFLDNLDNYYVYNNDEVYNALLDIITRLNKQYNLPLIANGGYEFFNESLDNDIDVSNLVYGVNHESIFSKIDFDNNELIENDKEDCDFLLNHIDRLNENGVNVYIIEYTSNKKLRKKISRYYTKKGYSYYITDNIELN</sequence>
<dbReference type="InterPro" id="IPR004352">
    <property type="entry name" value="GH114_TIM-barrel"/>
</dbReference>
<protein>
    <submittedName>
        <fullName evidence="2">Endo alpha-1,4 polygalactosaminidase</fullName>
    </submittedName>
</protein>
<dbReference type="PANTHER" id="PTHR35882">
    <property type="entry name" value="PELA"/>
    <property type="match status" value="1"/>
</dbReference>
<dbReference type="PANTHER" id="PTHR35882:SF2">
    <property type="entry name" value="PELA"/>
    <property type="match status" value="1"/>
</dbReference>
<dbReference type="Pfam" id="PF03537">
    <property type="entry name" value="Glyco_hydro_114"/>
    <property type="match status" value="1"/>
</dbReference>
<evidence type="ECO:0000313" key="2">
    <source>
        <dbReference type="EMBL" id="QUH31718.1"/>
    </source>
</evidence>
<dbReference type="EMBL" id="CP058561">
    <property type="protein sequence ID" value="QUH31718.1"/>
    <property type="molecule type" value="Genomic_DNA"/>
</dbReference>
<dbReference type="SUPFAM" id="SSF51445">
    <property type="entry name" value="(Trans)glycosidases"/>
    <property type="match status" value="1"/>
</dbReference>
<reference evidence="2 3" key="1">
    <citation type="submission" date="2020-07" db="EMBL/GenBank/DDBJ databases">
        <title>Vallitalea guaymasensis genome.</title>
        <authorList>
            <person name="Postec A."/>
        </authorList>
    </citation>
    <scope>NUCLEOTIDE SEQUENCE [LARGE SCALE GENOMIC DNA]</scope>
    <source>
        <strain evidence="2 3">Ra1766G1</strain>
    </source>
</reference>